<dbReference type="Proteomes" id="UP000514720">
    <property type="component" value="Chromosome"/>
</dbReference>
<name>A0A7L7KPX3_9MOLU</name>
<feature type="chain" id="PRO_5036505571" description="Chitinase" evidence="1">
    <location>
        <begin position="25"/>
        <end position="101"/>
    </location>
</feature>
<keyword evidence="3" id="KW-1185">Reference proteome</keyword>
<dbReference type="Gene3D" id="2.10.10.20">
    <property type="entry name" value="Carbohydrate-binding module superfamily 5/12"/>
    <property type="match status" value="1"/>
</dbReference>
<dbReference type="RefSeq" id="WP_258878244.1">
    <property type="nucleotide sequence ID" value="NZ_CP048914.1"/>
</dbReference>
<dbReference type="EMBL" id="CP048914">
    <property type="protein sequence ID" value="QMS84625.1"/>
    <property type="molecule type" value="Genomic_DNA"/>
</dbReference>
<keyword evidence="1" id="KW-0732">Signal</keyword>
<dbReference type="GO" id="GO:0004553">
    <property type="term" value="F:hydrolase activity, hydrolyzing O-glycosyl compounds"/>
    <property type="evidence" value="ECO:0007669"/>
    <property type="project" value="InterPro"/>
</dbReference>
<proteinExistence type="predicted"/>
<dbReference type="KEGG" id="xcl:G4Z02_02290"/>
<feature type="signal peptide" evidence="1">
    <location>
        <begin position="1"/>
        <end position="24"/>
    </location>
</feature>
<gene>
    <name evidence="2" type="ORF">G4Z02_02290</name>
</gene>
<dbReference type="GO" id="GO:0005975">
    <property type="term" value="P:carbohydrate metabolic process"/>
    <property type="evidence" value="ECO:0007669"/>
    <property type="project" value="InterPro"/>
</dbReference>
<evidence type="ECO:0000256" key="1">
    <source>
        <dbReference type="SAM" id="SignalP"/>
    </source>
</evidence>
<organism evidence="2 3">
    <name type="scientific">Candidatus Xianfuyuplasma coldseepsis</name>
    <dbReference type="NCBI Taxonomy" id="2782163"/>
    <lineage>
        <taxon>Bacteria</taxon>
        <taxon>Bacillati</taxon>
        <taxon>Mycoplasmatota</taxon>
        <taxon>Mollicutes</taxon>
        <taxon>Candidatus Izemoplasmatales</taxon>
        <taxon>Candidatus Izemoplasmataceae</taxon>
        <taxon>Candidatus Xianfuyuplasma</taxon>
    </lineage>
</organism>
<sequence length="101" mass="11129">MDIKRVIKKVAIMTFMIFTISSVTDNTFAYWTTNVLGPADGTTTGTVLVGTWTTVSPYDPNTSYNIGDLVENNGITYEAKKSGLLKEPGVETGWKSEWTQL</sequence>
<dbReference type="GO" id="GO:0030246">
    <property type="term" value="F:carbohydrate binding"/>
    <property type="evidence" value="ECO:0007669"/>
    <property type="project" value="InterPro"/>
</dbReference>
<dbReference type="SUPFAM" id="SSF51055">
    <property type="entry name" value="Carbohydrate binding domain"/>
    <property type="match status" value="1"/>
</dbReference>
<reference evidence="2 3" key="1">
    <citation type="submission" date="2020-02" db="EMBL/GenBank/DDBJ databases">
        <authorList>
            <person name="Zheng R.K."/>
            <person name="Sun C.M."/>
        </authorList>
    </citation>
    <scope>NUCLEOTIDE SEQUENCE [LARGE SCALE GENOMIC DNA]</scope>
    <source>
        <strain evidence="3">zrk13</strain>
    </source>
</reference>
<dbReference type="AlphaFoldDB" id="A0A7L7KPX3"/>
<dbReference type="GO" id="GO:0005576">
    <property type="term" value="C:extracellular region"/>
    <property type="evidence" value="ECO:0007669"/>
    <property type="project" value="InterPro"/>
</dbReference>
<evidence type="ECO:0000313" key="2">
    <source>
        <dbReference type="EMBL" id="QMS84625.1"/>
    </source>
</evidence>
<evidence type="ECO:0000313" key="3">
    <source>
        <dbReference type="Proteomes" id="UP000514720"/>
    </source>
</evidence>
<protein>
    <recommendedName>
        <fullName evidence="4">Chitinase</fullName>
    </recommendedName>
</protein>
<dbReference type="InterPro" id="IPR036573">
    <property type="entry name" value="CBM_sf_5/12"/>
</dbReference>
<accession>A0A7L7KPX3</accession>
<evidence type="ECO:0008006" key="4">
    <source>
        <dbReference type="Google" id="ProtNLM"/>
    </source>
</evidence>